<dbReference type="OrthoDB" id="5215637at2759"/>
<sequence>MLETRLHSAPSQYLFLFIVLCLCLIGKVEGEKRQCFFPNGNKADSDTNCNAGAESVCCGRGFVCLDNGVCMDNSTMVDGKIAGTLWRGSCTDSTWNSPLCPKYCNLPSGPLQGNLGSGQALGKCPGSDNTFYCKRDGLINICADPDTQFIIQGSAIPINTIPVVEPTVVTSTQGGGNVVVVSTTIEASITDYTYTPTANGGKPAAPTSTSTTISEPSSNPPSYASQHGLAIGLGVGLSTALLSFILLAAYIFYKHHHEKLEVEELYKGPPPIRPMRPDVNSPFDHREIGDPIVLGKYALIHRSSDRDGDTDHSDLERESERERKGMRSLSPPVLDPIILPPVSMPIGIAVGSPRWV</sequence>
<evidence type="ECO:0000256" key="1">
    <source>
        <dbReference type="SAM" id="MobiDB-lite"/>
    </source>
</evidence>
<keyword evidence="3" id="KW-0732">Signal</keyword>
<dbReference type="Proteomes" id="UP000696280">
    <property type="component" value="Unassembled WGS sequence"/>
</dbReference>
<protein>
    <recommendedName>
        <fullName evidence="6">Mid2 domain-containing protein</fullName>
    </recommendedName>
</protein>
<keyword evidence="2" id="KW-1133">Transmembrane helix</keyword>
<dbReference type="EMBL" id="CAJVRL010000044">
    <property type="protein sequence ID" value="CAG8951855.1"/>
    <property type="molecule type" value="Genomic_DNA"/>
</dbReference>
<keyword evidence="2" id="KW-0472">Membrane</keyword>
<feature type="compositionally biased region" description="Basic and acidic residues" evidence="1">
    <location>
        <begin position="303"/>
        <end position="325"/>
    </location>
</feature>
<evidence type="ECO:0000313" key="4">
    <source>
        <dbReference type="EMBL" id="CAG8951855.1"/>
    </source>
</evidence>
<accession>A0A9N9KTI7</accession>
<evidence type="ECO:0000313" key="5">
    <source>
        <dbReference type="Proteomes" id="UP000696280"/>
    </source>
</evidence>
<feature type="transmembrane region" description="Helical" evidence="2">
    <location>
        <begin position="229"/>
        <end position="253"/>
    </location>
</feature>
<proteinExistence type="predicted"/>
<keyword evidence="2" id="KW-0812">Transmembrane</keyword>
<dbReference type="AlphaFoldDB" id="A0A9N9KTI7"/>
<evidence type="ECO:0000256" key="2">
    <source>
        <dbReference type="SAM" id="Phobius"/>
    </source>
</evidence>
<keyword evidence="5" id="KW-1185">Reference proteome</keyword>
<feature type="region of interest" description="Disordered" evidence="1">
    <location>
        <begin position="303"/>
        <end position="329"/>
    </location>
</feature>
<name>A0A9N9KTI7_9HELO</name>
<reference evidence="4" key="1">
    <citation type="submission" date="2021-07" db="EMBL/GenBank/DDBJ databases">
        <authorList>
            <person name="Durling M."/>
        </authorList>
    </citation>
    <scope>NUCLEOTIDE SEQUENCE</scope>
</reference>
<gene>
    <name evidence="4" type="ORF">HYFRA_00005659</name>
</gene>
<feature type="chain" id="PRO_5040412104" description="Mid2 domain-containing protein" evidence="3">
    <location>
        <begin position="31"/>
        <end position="356"/>
    </location>
</feature>
<feature type="signal peptide" evidence="3">
    <location>
        <begin position="1"/>
        <end position="30"/>
    </location>
</feature>
<comment type="caution">
    <text evidence="4">The sequence shown here is derived from an EMBL/GenBank/DDBJ whole genome shotgun (WGS) entry which is preliminary data.</text>
</comment>
<organism evidence="4 5">
    <name type="scientific">Hymenoscyphus fraxineus</name>
    <dbReference type="NCBI Taxonomy" id="746836"/>
    <lineage>
        <taxon>Eukaryota</taxon>
        <taxon>Fungi</taxon>
        <taxon>Dikarya</taxon>
        <taxon>Ascomycota</taxon>
        <taxon>Pezizomycotina</taxon>
        <taxon>Leotiomycetes</taxon>
        <taxon>Helotiales</taxon>
        <taxon>Helotiaceae</taxon>
        <taxon>Hymenoscyphus</taxon>
    </lineage>
</organism>
<feature type="region of interest" description="Disordered" evidence="1">
    <location>
        <begin position="196"/>
        <end position="224"/>
    </location>
</feature>
<evidence type="ECO:0000256" key="3">
    <source>
        <dbReference type="SAM" id="SignalP"/>
    </source>
</evidence>
<evidence type="ECO:0008006" key="6">
    <source>
        <dbReference type="Google" id="ProtNLM"/>
    </source>
</evidence>
<feature type="compositionally biased region" description="Low complexity" evidence="1">
    <location>
        <begin position="206"/>
        <end position="222"/>
    </location>
</feature>